<comment type="caution">
    <text evidence="2">The sequence shown here is derived from an EMBL/GenBank/DDBJ whole genome shotgun (WGS) entry which is preliminary data.</text>
</comment>
<accession>A0ABQ3XQV6</accession>
<keyword evidence="3" id="KW-1185">Reference proteome</keyword>
<keyword evidence="1" id="KW-1133">Transmembrane helix</keyword>
<dbReference type="RefSeq" id="WP_203808290.1">
    <property type="nucleotide sequence ID" value="NZ_BAAAQE010000049.1"/>
</dbReference>
<organism evidence="2 3">
    <name type="scientific">Actinoplanes couchii</name>
    <dbReference type="NCBI Taxonomy" id="403638"/>
    <lineage>
        <taxon>Bacteria</taxon>
        <taxon>Bacillati</taxon>
        <taxon>Actinomycetota</taxon>
        <taxon>Actinomycetes</taxon>
        <taxon>Micromonosporales</taxon>
        <taxon>Micromonosporaceae</taxon>
        <taxon>Actinoplanes</taxon>
    </lineage>
</organism>
<evidence type="ECO:0000256" key="1">
    <source>
        <dbReference type="SAM" id="Phobius"/>
    </source>
</evidence>
<feature type="transmembrane region" description="Helical" evidence="1">
    <location>
        <begin position="12"/>
        <end position="29"/>
    </location>
</feature>
<dbReference type="EMBL" id="BOMG01000115">
    <property type="protein sequence ID" value="GID60874.1"/>
    <property type="molecule type" value="Genomic_DNA"/>
</dbReference>
<feature type="transmembrane region" description="Helical" evidence="1">
    <location>
        <begin position="35"/>
        <end position="53"/>
    </location>
</feature>
<protein>
    <submittedName>
        <fullName evidence="2">Uncharacterized protein</fullName>
    </submittedName>
</protein>
<name>A0ABQ3XQV6_9ACTN</name>
<evidence type="ECO:0000313" key="3">
    <source>
        <dbReference type="Proteomes" id="UP000612282"/>
    </source>
</evidence>
<gene>
    <name evidence="2" type="ORF">Aco03nite_092780</name>
</gene>
<proteinExistence type="predicted"/>
<sequence length="77" mass="9191">MSRRPNVTGRELLRTTGFFLITVFYLLEVVEKGGWRLWMGAIAVMTWLLLFVWEVRDYLSQRRSDRVAGRDDPETRR</sequence>
<dbReference type="Proteomes" id="UP000612282">
    <property type="component" value="Unassembled WGS sequence"/>
</dbReference>
<keyword evidence="1" id="KW-0812">Transmembrane</keyword>
<keyword evidence="1" id="KW-0472">Membrane</keyword>
<evidence type="ECO:0000313" key="2">
    <source>
        <dbReference type="EMBL" id="GID60874.1"/>
    </source>
</evidence>
<reference evidence="2 3" key="1">
    <citation type="submission" date="2021-01" db="EMBL/GenBank/DDBJ databases">
        <title>Whole genome shotgun sequence of Actinoplanes couchii NBRC 106145.</title>
        <authorList>
            <person name="Komaki H."/>
            <person name="Tamura T."/>
        </authorList>
    </citation>
    <scope>NUCLEOTIDE SEQUENCE [LARGE SCALE GENOMIC DNA]</scope>
    <source>
        <strain evidence="2 3">NBRC 106145</strain>
    </source>
</reference>